<accession>A0ABR2WQT9</accession>
<comment type="caution">
    <text evidence="2">The sequence shown here is derived from an EMBL/GenBank/DDBJ whole genome shotgun (WGS) entry which is preliminary data.</text>
</comment>
<proteinExistence type="predicted"/>
<feature type="transmembrane region" description="Helical" evidence="1">
    <location>
        <begin position="354"/>
        <end position="379"/>
    </location>
</feature>
<keyword evidence="3" id="KW-1185">Reference proteome</keyword>
<feature type="transmembrane region" description="Helical" evidence="1">
    <location>
        <begin position="421"/>
        <end position="449"/>
    </location>
</feature>
<evidence type="ECO:0000256" key="1">
    <source>
        <dbReference type="SAM" id="Phobius"/>
    </source>
</evidence>
<feature type="transmembrane region" description="Helical" evidence="1">
    <location>
        <begin position="281"/>
        <end position="304"/>
    </location>
</feature>
<dbReference type="EMBL" id="JASJQH010000542">
    <property type="protein sequence ID" value="KAK9763859.1"/>
    <property type="molecule type" value="Genomic_DNA"/>
</dbReference>
<evidence type="ECO:0008006" key="4">
    <source>
        <dbReference type="Google" id="ProtNLM"/>
    </source>
</evidence>
<protein>
    <recommendedName>
        <fullName evidence="4">Intimal thickness related receptor IRP domain-containing protein</fullName>
    </recommendedName>
</protein>
<keyword evidence="1" id="KW-0812">Transmembrane</keyword>
<evidence type="ECO:0000313" key="2">
    <source>
        <dbReference type="EMBL" id="KAK9763859.1"/>
    </source>
</evidence>
<name>A0ABR2WQT9_9FUNG</name>
<feature type="transmembrane region" description="Helical" evidence="1">
    <location>
        <begin position="202"/>
        <end position="221"/>
    </location>
</feature>
<evidence type="ECO:0000313" key="3">
    <source>
        <dbReference type="Proteomes" id="UP001479436"/>
    </source>
</evidence>
<dbReference type="Proteomes" id="UP001479436">
    <property type="component" value="Unassembled WGS sequence"/>
</dbReference>
<gene>
    <name evidence="2" type="ORF">K7432_009113</name>
</gene>
<organism evidence="2 3">
    <name type="scientific">Basidiobolus ranarum</name>
    <dbReference type="NCBI Taxonomy" id="34480"/>
    <lineage>
        <taxon>Eukaryota</taxon>
        <taxon>Fungi</taxon>
        <taxon>Fungi incertae sedis</taxon>
        <taxon>Zoopagomycota</taxon>
        <taxon>Entomophthoromycotina</taxon>
        <taxon>Basidiobolomycetes</taxon>
        <taxon>Basidiobolales</taxon>
        <taxon>Basidiobolaceae</taxon>
        <taxon>Basidiobolus</taxon>
    </lineage>
</organism>
<sequence length="492" mass="55631">MSIAKCLTPWLPLVYFMFLFPCLIQSKVVLISARSNVTIPSQSVPSCDPFGLRQNSFNYSGVLVKTSVDCQKGKLSFVDMPSKIQFDRNLTKTILLLPSSVRCLDEQLATNLHNQLLENLSTLGLPSSVILLYPFSPSSDACIRVSTPLFSNNSIVIGQAIVPQDFKIPEYNVTSGFVTLQVSQELNPWNILVGSQLYNAQYWVFFALKMVGASILLFYILKAIFRGFFEKNIRTALALIMIVYLIVTAFFPTDALHEIVFVDPVKAIFDFSLLRQGSFKVYVVIAYLLGIVSCYLLTITWCRIMLLVHSERLFRVFLIVSWISCVCYLISTVLCIASHYVAENLLDRVTLVVLYINLSLLCIWILLACISAVRFIWCLNHPDMSMGARRRMRLITLIMLFMLLSFLGQRLSNILLTTNNIYAFIVPALVYSVSELVMYGIIIGFLCLLNSVESTDGVYVDYWEPSCYVHFGTGQSELDRLTSTHTQQTIAY</sequence>
<keyword evidence="1" id="KW-1133">Transmembrane helix</keyword>
<feature type="transmembrane region" description="Helical" evidence="1">
    <location>
        <begin position="391"/>
        <end position="409"/>
    </location>
</feature>
<reference evidence="2 3" key="1">
    <citation type="submission" date="2023-04" db="EMBL/GenBank/DDBJ databases">
        <title>Genome of Basidiobolus ranarum AG-B5.</title>
        <authorList>
            <person name="Stajich J.E."/>
            <person name="Carter-House D."/>
            <person name="Gryganskyi A."/>
        </authorList>
    </citation>
    <scope>NUCLEOTIDE SEQUENCE [LARGE SCALE GENOMIC DNA]</scope>
    <source>
        <strain evidence="2 3">AG-B5</strain>
    </source>
</reference>
<feature type="transmembrane region" description="Helical" evidence="1">
    <location>
        <begin position="316"/>
        <end position="342"/>
    </location>
</feature>
<keyword evidence="1" id="KW-0472">Membrane</keyword>
<feature type="transmembrane region" description="Helical" evidence="1">
    <location>
        <begin position="233"/>
        <end position="251"/>
    </location>
</feature>